<evidence type="ECO:0000256" key="1">
    <source>
        <dbReference type="SAM" id="MobiDB-lite"/>
    </source>
</evidence>
<protein>
    <submittedName>
        <fullName evidence="2">Uncharacterized protein</fullName>
    </submittedName>
</protein>
<sequence>MAPFECRHAGDWGYENGAQYMYAEYDRVCGMEMPGALWAEQYAPYGDGCQELVEKLQAVLTENNELKTEKGLLEQRLYGASQQLERLKRRLAHWQDVCRKMAKEPAAPEGVPLRKLSGSSETSTAAGSVSSGTIPSKDDHASPQMRPQPPPVSQRVPAAEMIPVLPQQLSPGHALPEALWVLAPSTAAQTNGLNEETVPGIAIPGRAPARVRTDAGPHRSAFVLVRIYVAFESLKLCWVVFCGLYPGV</sequence>
<dbReference type="EMBL" id="CAJNDS010000450">
    <property type="protein sequence ID" value="CAE7207821.1"/>
    <property type="molecule type" value="Genomic_DNA"/>
</dbReference>
<dbReference type="AlphaFoldDB" id="A0A812JS39"/>
<name>A0A812JS39_9DINO</name>
<evidence type="ECO:0000313" key="2">
    <source>
        <dbReference type="EMBL" id="CAE7207821.1"/>
    </source>
</evidence>
<feature type="region of interest" description="Disordered" evidence="1">
    <location>
        <begin position="103"/>
        <end position="155"/>
    </location>
</feature>
<proteinExistence type="predicted"/>
<accession>A0A812JS39</accession>
<dbReference type="Proteomes" id="UP000604046">
    <property type="component" value="Unassembled WGS sequence"/>
</dbReference>
<feature type="compositionally biased region" description="Low complexity" evidence="1">
    <location>
        <begin position="117"/>
        <end position="133"/>
    </location>
</feature>
<evidence type="ECO:0000313" key="3">
    <source>
        <dbReference type="Proteomes" id="UP000604046"/>
    </source>
</evidence>
<keyword evidence="3" id="KW-1185">Reference proteome</keyword>
<organism evidence="2 3">
    <name type="scientific">Symbiodinium natans</name>
    <dbReference type="NCBI Taxonomy" id="878477"/>
    <lineage>
        <taxon>Eukaryota</taxon>
        <taxon>Sar</taxon>
        <taxon>Alveolata</taxon>
        <taxon>Dinophyceae</taxon>
        <taxon>Suessiales</taxon>
        <taxon>Symbiodiniaceae</taxon>
        <taxon>Symbiodinium</taxon>
    </lineage>
</organism>
<gene>
    <name evidence="2" type="ORF">SNAT2548_LOCUS6737</name>
</gene>
<reference evidence="2" key="1">
    <citation type="submission" date="2021-02" db="EMBL/GenBank/DDBJ databases">
        <authorList>
            <person name="Dougan E. K."/>
            <person name="Rhodes N."/>
            <person name="Thang M."/>
            <person name="Chan C."/>
        </authorList>
    </citation>
    <scope>NUCLEOTIDE SEQUENCE</scope>
</reference>
<comment type="caution">
    <text evidence="2">The sequence shown here is derived from an EMBL/GenBank/DDBJ whole genome shotgun (WGS) entry which is preliminary data.</text>
</comment>